<organism evidence="1 2">
    <name type="scientific">Meganyctiphanes norvegica</name>
    <name type="common">Northern krill</name>
    <name type="synonym">Thysanopoda norvegica</name>
    <dbReference type="NCBI Taxonomy" id="48144"/>
    <lineage>
        <taxon>Eukaryota</taxon>
        <taxon>Metazoa</taxon>
        <taxon>Ecdysozoa</taxon>
        <taxon>Arthropoda</taxon>
        <taxon>Crustacea</taxon>
        <taxon>Multicrustacea</taxon>
        <taxon>Malacostraca</taxon>
        <taxon>Eumalacostraca</taxon>
        <taxon>Eucarida</taxon>
        <taxon>Euphausiacea</taxon>
        <taxon>Euphausiidae</taxon>
        <taxon>Meganyctiphanes</taxon>
    </lineage>
</organism>
<evidence type="ECO:0000313" key="1">
    <source>
        <dbReference type="EMBL" id="CAL4058790.1"/>
    </source>
</evidence>
<dbReference type="AlphaFoldDB" id="A0AAV2PG40"/>
<reference evidence="1 2" key="1">
    <citation type="submission" date="2024-05" db="EMBL/GenBank/DDBJ databases">
        <authorList>
            <person name="Wallberg A."/>
        </authorList>
    </citation>
    <scope>NUCLEOTIDE SEQUENCE [LARGE SCALE GENOMIC DNA]</scope>
</reference>
<name>A0AAV2PG40_MEGNR</name>
<dbReference type="Proteomes" id="UP001497623">
    <property type="component" value="Unassembled WGS sequence"/>
</dbReference>
<proteinExistence type="predicted"/>
<gene>
    <name evidence="1" type="ORF">MNOR_LOCUS234</name>
</gene>
<protein>
    <submittedName>
        <fullName evidence="1">Uncharacterized protein</fullName>
    </submittedName>
</protein>
<keyword evidence="2" id="KW-1185">Reference proteome</keyword>
<sequence>YNGISLRNDNVMEEYEIARQPSRPLHQEPAGIHQMVRDSDIAPMPGHLRRLTQNRSYITKQRPEHQSPASSVSSGVSYQSSYSAASNSERLQNVSPEVWSTSKHIPRPIVINGIGNIYKQRLSMVATTTPESWHQHLGGRSVSLQDTADIHKLVTRLDDSYI</sequence>
<feature type="non-terminal residue" evidence="1">
    <location>
        <position position="1"/>
    </location>
</feature>
<comment type="caution">
    <text evidence="1">The sequence shown here is derived from an EMBL/GenBank/DDBJ whole genome shotgun (WGS) entry which is preliminary data.</text>
</comment>
<dbReference type="EMBL" id="CAXKWB010000044">
    <property type="protein sequence ID" value="CAL4058790.1"/>
    <property type="molecule type" value="Genomic_DNA"/>
</dbReference>
<accession>A0AAV2PG40</accession>
<evidence type="ECO:0000313" key="2">
    <source>
        <dbReference type="Proteomes" id="UP001497623"/>
    </source>
</evidence>